<dbReference type="PANTHER" id="PTHR31095:SF3">
    <property type="entry name" value="RIKEN CDNA 9930021J03 GENE"/>
    <property type="match status" value="1"/>
</dbReference>
<feature type="region of interest" description="Disordered" evidence="3">
    <location>
        <begin position="572"/>
        <end position="591"/>
    </location>
</feature>
<dbReference type="Proteomes" id="UP000824540">
    <property type="component" value="Unassembled WGS sequence"/>
</dbReference>
<organism evidence="5 6">
    <name type="scientific">Albula glossodonta</name>
    <name type="common">roundjaw bonefish</name>
    <dbReference type="NCBI Taxonomy" id="121402"/>
    <lineage>
        <taxon>Eukaryota</taxon>
        <taxon>Metazoa</taxon>
        <taxon>Chordata</taxon>
        <taxon>Craniata</taxon>
        <taxon>Vertebrata</taxon>
        <taxon>Euteleostomi</taxon>
        <taxon>Actinopterygii</taxon>
        <taxon>Neopterygii</taxon>
        <taxon>Teleostei</taxon>
        <taxon>Albuliformes</taxon>
        <taxon>Albulidae</taxon>
        <taxon>Albula</taxon>
    </lineage>
</organism>
<feature type="compositionally biased region" description="Basic and acidic residues" evidence="3">
    <location>
        <begin position="951"/>
        <end position="963"/>
    </location>
</feature>
<feature type="region of interest" description="Disordered" evidence="3">
    <location>
        <begin position="1582"/>
        <end position="1616"/>
    </location>
</feature>
<feature type="region of interest" description="Disordered" evidence="3">
    <location>
        <begin position="1467"/>
        <end position="1521"/>
    </location>
</feature>
<evidence type="ECO:0000256" key="2">
    <source>
        <dbReference type="PROSITE-ProRule" id="PRU00035"/>
    </source>
</evidence>
<feature type="compositionally biased region" description="Polar residues" evidence="3">
    <location>
        <begin position="42"/>
        <end position="53"/>
    </location>
</feature>
<feature type="region of interest" description="Disordered" evidence="3">
    <location>
        <begin position="1233"/>
        <end position="1258"/>
    </location>
</feature>
<dbReference type="PANTHER" id="PTHR31095">
    <property type="entry name" value="RIKEN CDNA 9930021J03 GENE"/>
    <property type="match status" value="1"/>
</dbReference>
<reference evidence="5" key="1">
    <citation type="thesis" date="2021" institute="BYU ScholarsArchive" country="Provo, UT, USA">
        <title>Applications of and Algorithms for Genome Assembly and Genomic Analyses with an Emphasis on Marine Teleosts.</title>
        <authorList>
            <person name="Pickett B.D."/>
        </authorList>
    </citation>
    <scope>NUCLEOTIDE SEQUENCE</scope>
    <source>
        <strain evidence="5">HI-2016</strain>
    </source>
</reference>
<evidence type="ECO:0000313" key="6">
    <source>
        <dbReference type="Proteomes" id="UP000824540"/>
    </source>
</evidence>
<feature type="compositionally biased region" description="Polar residues" evidence="3">
    <location>
        <begin position="1196"/>
        <end position="1212"/>
    </location>
</feature>
<dbReference type="InterPro" id="IPR056522">
    <property type="entry name" value="KIAA2026_hel"/>
</dbReference>
<feature type="region of interest" description="Disordered" evidence="3">
    <location>
        <begin position="1192"/>
        <end position="1212"/>
    </location>
</feature>
<accession>A0A8T2PS27</accession>
<comment type="caution">
    <text evidence="5">The sequence shown here is derived from an EMBL/GenBank/DDBJ whole genome shotgun (WGS) entry which is preliminary data.</text>
</comment>
<feature type="region of interest" description="Disordered" evidence="3">
    <location>
        <begin position="646"/>
        <end position="792"/>
    </location>
</feature>
<feature type="compositionally biased region" description="Basic residues" evidence="3">
    <location>
        <begin position="765"/>
        <end position="775"/>
    </location>
</feature>
<dbReference type="CDD" id="cd04369">
    <property type="entry name" value="Bromodomain"/>
    <property type="match status" value="1"/>
</dbReference>
<feature type="compositionally biased region" description="Basic and acidic residues" evidence="3">
    <location>
        <begin position="729"/>
        <end position="739"/>
    </location>
</feature>
<feature type="compositionally biased region" description="Low complexity" evidence="3">
    <location>
        <begin position="1589"/>
        <end position="1600"/>
    </location>
</feature>
<keyword evidence="6" id="KW-1185">Reference proteome</keyword>
<name>A0A8T2PS27_9TELE</name>
<feature type="compositionally biased region" description="Basic residues" evidence="3">
    <location>
        <begin position="718"/>
        <end position="728"/>
    </location>
</feature>
<sequence length="1963" mass="213467">MSGDSGYPAGVRGKLKSLILEVGTLALYRAWVCICSSCTSGELSNGTSLTETFGNPDCQDDSREEEGLSDIAEENRSKDCKHGVINEDEDLSYELQQAYRIFHGFLLEKHKAITAPFMHPMNAEEHVDSDRVQPPMWFRRIEEKFMNKEYETITDFVADFRRMLENCYRIHGVDHWISKQAQKLEIMLEQKLTLLSRTLREKTSLAVTSKGRFGMEDEKGIGSTSTRRRSMPRNLSNLTMGASESIMVQALRLEEQQRAKEEKRQREQEKKEAEEASAKELDEWEQSLLAQASPWSIGTLWELPAIGHFLCLAQTALNLPEIVFFELERCLLMPRCSTFLAKVMTSLLCHPQRRATLHRRPTLTYRRWEAALRQKVLGWYQAVGRAEDPGAGAEQLGLCPQLFRILGEVSPLEEKPFHLLPFNQRVWLLKGLCDYVYENQKEVQDAVLGQPIHECRESILGYDGHDNAYIHFPHFCGADLRIYCQSPCSSPNFPFPAIRVKKLEREDTGDGETKEHQISTGTGQQEAEEGAYNYSSEVKEEDCNTTRSAIHQWKLTKGLTQDGEDTALKAEPDQKGHRMLHSCREDGDSCDMRTVKEEPTEVQHSPEVKNEGRLECVKMEHCKPNLQSGEGQKSNKRMVPTNPREACHVAVPPSPGEASVQSDRLAAKAQEPCPACSTNANPKQAHPHRCPKAAASKAASPQRSPRDALPEGKSSQLRTKKKKRKKKKVKEEGVQEGHGKPSRTRRNLVKAFKNNLLKAATTEKKKGKRKKRKLGKKIESKKVAAKKRKTGPKLPVEPTFQLVCTSLEELRELISKTEDELDELESTKKKSGRWYFRREAVKDLHITLIRLLNELSPWEPKLVKAFQRNRARLKKDYDDFKKHPEYDNFVREEWTGEDGDGSMNKDSHSSTDNARVAEGEEKQDQAAKKDVVAAEDSKQQGMEILGRTRAARRESVASDEHKPQLRNSKRRQSGSTDEELTPRKKNKSGSEDQTSSVVQTEVKAKELNAAAQSLATETSRVTTPAAIFHKGNTPIQALLAKSVGNKVTLISQPVAAAILASQVQNKPAVSLQTTKQSASPGQAQLPAPTPKSPVQAAHTMPGGLDLLRKSSSSPVKIAVQPVLDRKTGEKILQQVVILPSKLVIQRQQEKDTQHSQQQKVPVPVSKATVPLCNSSGFTRSNDANKIPVQQVAPLTEASSRSPSTANISPSLPTSVTSPFMVASVSKTGASQNIIASRTPVTSSTSANSNNPPDSKQELKTVCIRDSQSILVTTRGGNTGVVKVQSSDQNVPGSSPPSPVITISPQFQAFLVSKSSSPTASTPPALPSTTATMTPLTFNKSTPFVSPSQVPPTIPIPVSATSLVQYSTRPPVKRAQPDERLADRPPFQKVILVTPPSSIAAPVATSKVVSPTASSAVPAPRLMLISQAPVTVDHSTVSIPKHTVSTDTKATSLKPASQVMDVKVETVGPTNVGEPLDGRTPALPTMKTGHLPSAAQQQGVSSSSTSSLPHGNDTKIRQAEASSPTAIVTTSVSGVINKDLALSHTPLAGSPTAGAVFGKPRFPAPVTKSFPFKISPVTAPHTSLHQACNTPTPSKTVSTPVAAPRPPLNPTVGPTNEPTATVQQRIVINTSTPLAPGTHIIINNTRFIVPAQGLGPGSHMLLISNPAVPQTAPQGVNPPSTAQKGTVSSGVQIPTVAGTSSPRKITPVAVPQHTTYGPPPPQSAVIEGPTSAPPIPQQVTTVGKSPVKSPLPVNCPTSIVQTSQFVAAAPTAHQGLLSPMRTTVLSADGKGMTFKRITQDTACIICATSRKCHLQNTGTSNSHHTPSIKHSLQGAVSSCCNCSAYRECLQLEAGMPHSNCSTIHKQCHNGTLSACKDCQIRTCEHTTDFSQSHSCPEQAVSKALTTVVVTTNSSAGRVLPNLKTDDTLSSTPADKAGPVPAADNEESSKNDNQECNSCCPVEYR</sequence>
<dbReference type="SUPFAM" id="SSF47370">
    <property type="entry name" value="Bromodomain"/>
    <property type="match status" value="1"/>
</dbReference>
<feature type="compositionally biased region" description="Basic and acidic residues" evidence="3">
    <location>
        <begin position="903"/>
        <end position="938"/>
    </location>
</feature>
<dbReference type="OrthoDB" id="21449at2759"/>
<evidence type="ECO:0000256" key="3">
    <source>
        <dbReference type="SAM" id="MobiDB-lite"/>
    </source>
</evidence>
<dbReference type="InterPro" id="IPR001487">
    <property type="entry name" value="Bromodomain"/>
</dbReference>
<dbReference type="PROSITE" id="PS50014">
    <property type="entry name" value="BROMODOMAIN_2"/>
    <property type="match status" value="1"/>
</dbReference>
<dbReference type="Gene3D" id="1.20.920.10">
    <property type="entry name" value="Bromodomain-like"/>
    <property type="match status" value="1"/>
</dbReference>
<feature type="compositionally biased region" description="Basic and acidic residues" evidence="3">
    <location>
        <begin position="506"/>
        <end position="517"/>
    </location>
</feature>
<feature type="compositionally biased region" description="Polar residues" evidence="3">
    <location>
        <begin position="1071"/>
        <end position="1082"/>
    </location>
</feature>
<feature type="region of interest" description="Disordered" evidence="3">
    <location>
        <begin position="257"/>
        <end position="279"/>
    </location>
</feature>
<feature type="compositionally biased region" description="Low complexity" evidence="3">
    <location>
        <begin position="1238"/>
        <end position="1253"/>
    </location>
</feature>
<evidence type="ECO:0000313" key="5">
    <source>
        <dbReference type="EMBL" id="KAG9354155.1"/>
    </source>
</evidence>
<dbReference type="Pfam" id="PF23450">
    <property type="entry name" value="KIAA2026_hel"/>
    <property type="match status" value="1"/>
</dbReference>
<feature type="compositionally biased region" description="Low complexity" evidence="3">
    <location>
        <begin position="692"/>
        <end position="701"/>
    </location>
</feature>
<feature type="region of interest" description="Disordered" evidence="3">
    <location>
        <begin position="1916"/>
        <end position="1963"/>
    </location>
</feature>
<evidence type="ECO:0000256" key="1">
    <source>
        <dbReference type="ARBA" id="ARBA00023117"/>
    </source>
</evidence>
<dbReference type="InterPro" id="IPR040214">
    <property type="entry name" value="BRD10"/>
</dbReference>
<dbReference type="Pfam" id="PF00439">
    <property type="entry name" value="Bromodomain"/>
    <property type="match status" value="1"/>
</dbReference>
<feature type="region of interest" description="Disordered" evidence="3">
    <location>
        <begin position="216"/>
        <end position="235"/>
    </location>
</feature>
<feature type="region of interest" description="Disordered" evidence="3">
    <location>
        <begin position="42"/>
        <end position="69"/>
    </location>
</feature>
<gene>
    <name evidence="5" type="ORF">JZ751_012279</name>
</gene>
<dbReference type="EMBL" id="JAFBMS010000003">
    <property type="protein sequence ID" value="KAG9354155.1"/>
    <property type="molecule type" value="Genomic_DNA"/>
</dbReference>
<dbReference type="SMART" id="SM00297">
    <property type="entry name" value="BROMO"/>
    <property type="match status" value="1"/>
</dbReference>
<proteinExistence type="predicted"/>
<feature type="region of interest" description="Disordered" evidence="3">
    <location>
        <begin position="1071"/>
        <end position="1099"/>
    </location>
</feature>
<protein>
    <recommendedName>
        <fullName evidence="4">Bromo domain-containing protein</fullName>
    </recommendedName>
</protein>
<evidence type="ECO:0000259" key="4">
    <source>
        <dbReference type="PROSITE" id="PS50014"/>
    </source>
</evidence>
<dbReference type="InterPro" id="IPR036427">
    <property type="entry name" value="Bromodomain-like_sf"/>
</dbReference>
<keyword evidence="1 2" id="KW-0103">Bromodomain</keyword>
<feature type="domain" description="Bromo" evidence="4">
    <location>
        <begin position="109"/>
        <end position="178"/>
    </location>
</feature>
<feature type="compositionally biased region" description="Acidic residues" evidence="3">
    <location>
        <begin position="58"/>
        <end position="69"/>
    </location>
</feature>
<feature type="region of interest" description="Disordered" evidence="3">
    <location>
        <begin position="506"/>
        <end position="528"/>
    </location>
</feature>
<feature type="region of interest" description="Disordered" evidence="3">
    <location>
        <begin position="891"/>
        <end position="998"/>
    </location>
</feature>